<comment type="caution">
    <text evidence="2">The sequence shown here is derived from an EMBL/GenBank/DDBJ whole genome shotgun (WGS) entry which is preliminary data.</text>
</comment>
<feature type="compositionally biased region" description="Acidic residues" evidence="1">
    <location>
        <begin position="50"/>
        <end position="59"/>
    </location>
</feature>
<reference evidence="2 3" key="1">
    <citation type="submission" date="2019-07" db="EMBL/GenBank/DDBJ databases">
        <title>The pathways for chlorine oxyanion respiration interact through the shared metabolite chlorate.</title>
        <authorList>
            <person name="Barnum T.P."/>
            <person name="Cheng Y."/>
            <person name="Hill K.A."/>
            <person name="Lucas L.N."/>
            <person name="Carlson H.K."/>
            <person name="Coates J.D."/>
        </authorList>
    </citation>
    <scope>NUCLEOTIDE SEQUENCE [LARGE SCALE GENOMIC DNA]</scope>
    <source>
        <strain evidence="2">BK-3</strain>
    </source>
</reference>
<organism evidence="2 3">
    <name type="scientific">Sedimenticola thiotaurini</name>
    <dbReference type="NCBI Taxonomy" id="1543721"/>
    <lineage>
        <taxon>Bacteria</taxon>
        <taxon>Pseudomonadati</taxon>
        <taxon>Pseudomonadota</taxon>
        <taxon>Gammaproteobacteria</taxon>
        <taxon>Chromatiales</taxon>
        <taxon>Sedimenticolaceae</taxon>
        <taxon>Sedimenticola</taxon>
    </lineage>
</organism>
<dbReference type="AlphaFoldDB" id="A0A558CLP6"/>
<proteinExistence type="predicted"/>
<gene>
    <name evidence="2" type="ORF">FHK82_16945</name>
</gene>
<protein>
    <recommendedName>
        <fullName evidence="4">DUF2188 domain-containing protein</fullName>
    </recommendedName>
</protein>
<evidence type="ECO:0008006" key="4">
    <source>
        <dbReference type="Google" id="ProtNLM"/>
    </source>
</evidence>
<evidence type="ECO:0000313" key="2">
    <source>
        <dbReference type="EMBL" id="TVT49693.1"/>
    </source>
</evidence>
<dbReference type="EMBL" id="VMRY01000116">
    <property type="protein sequence ID" value="TVT49693.1"/>
    <property type="molecule type" value="Genomic_DNA"/>
</dbReference>
<name>A0A558CLP6_9GAMM</name>
<evidence type="ECO:0000256" key="1">
    <source>
        <dbReference type="SAM" id="MobiDB-lite"/>
    </source>
</evidence>
<sequence>MENDTGDSLIMVTWTGMDHVQYEDECTSLENARSRAVTVSEHGGHSISITDEDGVEYPL</sequence>
<feature type="region of interest" description="Disordered" evidence="1">
    <location>
        <begin position="38"/>
        <end position="59"/>
    </location>
</feature>
<evidence type="ECO:0000313" key="3">
    <source>
        <dbReference type="Proteomes" id="UP000317355"/>
    </source>
</evidence>
<accession>A0A558CLP6</accession>
<dbReference type="Proteomes" id="UP000317355">
    <property type="component" value="Unassembled WGS sequence"/>
</dbReference>